<dbReference type="AlphaFoldDB" id="A0A4C1W8U1"/>
<protein>
    <submittedName>
        <fullName evidence="1">Uncharacterized protein</fullName>
    </submittedName>
</protein>
<comment type="caution">
    <text evidence="1">The sequence shown here is derived from an EMBL/GenBank/DDBJ whole genome shotgun (WGS) entry which is preliminary data.</text>
</comment>
<reference evidence="1 2" key="1">
    <citation type="journal article" date="2019" name="Commun. Biol.">
        <title>The bagworm genome reveals a unique fibroin gene that provides high tensile strength.</title>
        <authorList>
            <person name="Kono N."/>
            <person name="Nakamura H."/>
            <person name="Ohtoshi R."/>
            <person name="Tomita M."/>
            <person name="Numata K."/>
            <person name="Arakawa K."/>
        </authorList>
    </citation>
    <scope>NUCLEOTIDE SEQUENCE [LARGE SCALE GENOMIC DNA]</scope>
</reference>
<sequence length="136" mass="14851">MTLVTVTAGRFLSHFLGAFALFSPVGDLTFYTERLCLTISGRIIGSDDTALAYPFYMEPPRSSQRGRIFSKGNLEHSLETAFHFALSLRKTGGCGLALGGGCWDVIFDFIIINISSGGYLLKEGGCYANNYRFGRA</sequence>
<name>A0A4C1W8U1_EUMVA</name>
<proteinExistence type="predicted"/>
<dbReference type="Proteomes" id="UP000299102">
    <property type="component" value="Unassembled WGS sequence"/>
</dbReference>
<organism evidence="1 2">
    <name type="scientific">Eumeta variegata</name>
    <name type="common">Bagworm moth</name>
    <name type="synonym">Eumeta japonica</name>
    <dbReference type="NCBI Taxonomy" id="151549"/>
    <lineage>
        <taxon>Eukaryota</taxon>
        <taxon>Metazoa</taxon>
        <taxon>Ecdysozoa</taxon>
        <taxon>Arthropoda</taxon>
        <taxon>Hexapoda</taxon>
        <taxon>Insecta</taxon>
        <taxon>Pterygota</taxon>
        <taxon>Neoptera</taxon>
        <taxon>Endopterygota</taxon>
        <taxon>Lepidoptera</taxon>
        <taxon>Glossata</taxon>
        <taxon>Ditrysia</taxon>
        <taxon>Tineoidea</taxon>
        <taxon>Psychidae</taxon>
        <taxon>Oiketicinae</taxon>
        <taxon>Eumeta</taxon>
    </lineage>
</organism>
<evidence type="ECO:0000313" key="2">
    <source>
        <dbReference type="Proteomes" id="UP000299102"/>
    </source>
</evidence>
<evidence type="ECO:0000313" key="1">
    <source>
        <dbReference type="EMBL" id="GBP47481.1"/>
    </source>
</evidence>
<keyword evidence="2" id="KW-1185">Reference proteome</keyword>
<gene>
    <name evidence="1" type="ORF">EVAR_86400_1</name>
</gene>
<accession>A0A4C1W8U1</accession>
<dbReference type="EMBL" id="BGZK01000502">
    <property type="protein sequence ID" value="GBP47481.1"/>
    <property type="molecule type" value="Genomic_DNA"/>
</dbReference>